<organism evidence="2 3">
    <name type="scientific">Winogradskyella maritima</name>
    <dbReference type="NCBI Taxonomy" id="1517766"/>
    <lineage>
        <taxon>Bacteria</taxon>
        <taxon>Pseudomonadati</taxon>
        <taxon>Bacteroidota</taxon>
        <taxon>Flavobacteriia</taxon>
        <taxon>Flavobacteriales</taxon>
        <taxon>Flavobacteriaceae</taxon>
        <taxon>Winogradskyella</taxon>
    </lineage>
</organism>
<protein>
    <recommendedName>
        <fullName evidence="4">Carboxypeptidase-like protein</fullName>
    </recommendedName>
</protein>
<feature type="signal peptide" evidence="1">
    <location>
        <begin position="1"/>
        <end position="18"/>
    </location>
</feature>
<name>A0ABV8AI77_9FLAO</name>
<dbReference type="SUPFAM" id="SSF49464">
    <property type="entry name" value="Carboxypeptidase regulatory domain-like"/>
    <property type="match status" value="1"/>
</dbReference>
<dbReference type="Proteomes" id="UP001595812">
    <property type="component" value="Unassembled WGS sequence"/>
</dbReference>
<keyword evidence="1" id="KW-0732">Signal</keyword>
<comment type="caution">
    <text evidence="2">The sequence shown here is derived from an EMBL/GenBank/DDBJ whole genome shotgun (WGS) entry which is preliminary data.</text>
</comment>
<proteinExistence type="predicted"/>
<evidence type="ECO:0000313" key="2">
    <source>
        <dbReference type="EMBL" id="MFC3877444.1"/>
    </source>
</evidence>
<dbReference type="EMBL" id="JBHSAT010000004">
    <property type="protein sequence ID" value="MFC3877444.1"/>
    <property type="molecule type" value="Genomic_DNA"/>
</dbReference>
<keyword evidence="3" id="KW-1185">Reference proteome</keyword>
<evidence type="ECO:0000256" key="1">
    <source>
        <dbReference type="SAM" id="SignalP"/>
    </source>
</evidence>
<evidence type="ECO:0000313" key="3">
    <source>
        <dbReference type="Proteomes" id="UP001595812"/>
    </source>
</evidence>
<evidence type="ECO:0008006" key="4">
    <source>
        <dbReference type="Google" id="ProtNLM"/>
    </source>
</evidence>
<reference evidence="3" key="1">
    <citation type="journal article" date="2019" name="Int. J. Syst. Evol. Microbiol.">
        <title>The Global Catalogue of Microorganisms (GCM) 10K type strain sequencing project: providing services to taxonomists for standard genome sequencing and annotation.</title>
        <authorList>
            <consortium name="The Broad Institute Genomics Platform"/>
            <consortium name="The Broad Institute Genome Sequencing Center for Infectious Disease"/>
            <person name="Wu L."/>
            <person name="Ma J."/>
        </authorList>
    </citation>
    <scope>NUCLEOTIDE SEQUENCE [LARGE SCALE GENOMIC DNA]</scope>
    <source>
        <strain evidence="3">CECT 8979</strain>
    </source>
</reference>
<dbReference type="RefSeq" id="WP_386099742.1">
    <property type="nucleotide sequence ID" value="NZ_JBHSAT010000004.1"/>
</dbReference>
<accession>A0ABV8AI77</accession>
<gene>
    <name evidence="2" type="ORF">ACFOSX_09390</name>
</gene>
<feature type="chain" id="PRO_5046673617" description="Carboxypeptidase-like protein" evidence="1">
    <location>
        <begin position="19"/>
        <end position="256"/>
    </location>
</feature>
<sequence length="256" mass="29653">MRHLITVLCLSFISASWAQTINGKIYDAETTVKGAKILNLSNGLNTRSDSEGNFIINAKVNDTLAFESLFHHPYKVAVKQEFFEDVYVFELKKVVNELDEVLLSEDLKPKKFKEEDYNRDLNRIIQEDIKRNPGAYTNLNAMPKYGVDFVYLIEQFSKLFKRKKTFEELDTNLDYDQIIKLFNTHKLVNQETAIEELGIPEEKIPLFIEYVEARGIKKSLIKPKASMDLLNLIVGYSEQFKILLEIEASQNETKKN</sequence>
<dbReference type="InterPro" id="IPR008969">
    <property type="entry name" value="CarboxyPept-like_regulatory"/>
</dbReference>